<evidence type="ECO:0000313" key="2">
    <source>
        <dbReference type="Proteomes" id="UP000714618"/>
    </source>
</evidence>
<dbReference type="OrthoDB" id="3261222at2759"/>
<dbReference type="EMBL" id="CAIJEO010000005">
    <property type="protein sequence ID" value="CAD0092371.1"/>
    <property type="molecule type" value="Genomic_DNA"/>
</dbReference>
<dbReference type="Proteomes" id="UP000714618">
    <property type="component" value="Unassembled WGS sequence"/>
</dbReference>
<name>A0A9N8PFM0_9PEZI</name>
<organism evidence="1 2">
    <name type="scientific">Aureobasidium mustum</name>
    <dbReference type="NCBI Taxonomy" id="2773714"/>
    <lineage>
        <taxon>Eukaryota</taxon>
        <taxon>Fungi</taxon>
        <taxon>Dikarya</taxon>
        <taxon>Ascomycota</taxon>
        <taxon>Pezizomycotina</taxon>
        <taxon>Dothideomycetes</taxon>
        <taxon>Dothideomycetidae</taxon>
        <taxon>Dothideales</taxon>
        <taxon>Saccotheciaceae</taxon>
        <taxon>Aureobasidium</taxon>
    </lineage>
</organism>
<dbReference type="AlphaFoldDB" id="A0A9N8PFM0"/>
<accession>A0A9N8PFM0</accession>
<proteinExistence type="predicted"/>
<reference evidence="1" key="1">
    <citation type="submission" date="2020-06" db="EMBL/GenBank/DDBJ databases">
        <authorList>
            <person name="Onetto C."/>
        </authorList>
    </citation>
    <scope>NUCLEOTIDE SEQUENCE</scope>
</reference>
<gene>
    <name evidence="1" type="ORF">AWRI4233_LOCUS3571</name>
</gene>
<evidence type="ECO:0000313" key="1">
    <source>
        <dbReference type="EMBL" id="CAD0092371.1"/>
    </source>
</evidence>
<sequence length="60" mass="6893">MRSAHGRRFGNISYALGGYSDHKEHGKIVDGEKDKWRPDWQAVKATIEFAKATGRLQYQE</sequence>
<comment type="caution">
    <text evidence="1">The sequence shown here is derived from an EMBL/GenBank/DDBJ whole genome shotgun (WGS) entry which is preliminary data.</text>
</comment>
<protein>
    <submittedName>
        <fullName evidence="1">Uncharacterized protein</fullName>
    </submittedName>
</protein>
<keyword evidence="2" id="KW-1185">Reference proteome</keyword>